<sequence>MMSSATDETSSIFSDESSFYGDEEEKSRLEELAETYNPAPYWEKTHPHLLRTIQHDLKAQAVEALSARKSTPSPEPPTTEIQVHPELNASTTHHNSPEKHEPTKSFLARLPPSTTRAETAGPWIYVSNPQRSTPENEDIAQFVAKGTAVLRRFEDKKATLEAEHDRSGAKSKLGLARKLVPLRRTVEREIFDLARKNHVVSGKWMMFLTGEWVDKYWGVVVEETVKGNLGVAAKVATDDGSGSGKARLLAVYTRDFGDTDDVRRVLERLVEVGLVEADERPIYYKCDAYTYLEILGNNSYGLKASLFSSRDVLEGRV</sequence>
<evidence type="ECO:0000313" key="4">
    <source>
        <dbReference type="Proteomes" id="UP000326565"/>
    </source>
</evidence>
<accession>A0A5N5WYR7</accession>
<dbReference type="SUPFAM" id="SSF55418">
    <property type="entry name" value="eIF4e-like"/>
    <property type="match status" value="1"/>
</dbReference>
<gene>
    <name evidence="3" type="ORF">BDV29DRAFT_175000</name>
</gene>
<keyword evidence="4" id="KW-1185">Reference proteome</keyword>
<dbReference type="InterPro" id="IPR023398">
    <property type="entry name" value="TIF_eIF4e-like"/>
</dbReference>
<name>A0A5N5WYR7_9EURO</name>
<dbReference type="OrthoDB" id="10067381at2759"/>
<dbReference type="EMBL" id="ML732222">
    <property type="protein sequence ID" value="KAB8073708.1"/>
    <property type="molecule type" value="Genomic_DNA"/>
</dbReference>
<reference evidence="3 4" key="1">
    <citation type="submission" date="2019-04" db="EMBL/GenBank/DDBJ databases">
        <title>Friends and foes A comparative genomics study of 23 Aspergillus species from section Flavi.</title>
        <authorList>
            <consortium name="DOE Joint Genome Institute"/>
            <person name="Kjaerbolling I."/>
            <person name="Vesth T."/>
            <person name="Frisvad J.C."/>
            <person name="Nybo J.L."/>
            <person name="Theobald S."/>
            <person name="Kildgaard S."/>
            <person name="Isbrandt T."/>
            <person name="Kuo A."/>
            <person name="Sato A."/>
            <person name="Lyhne E.K."/>
            <person name="Kogle M.E."/>
            <person name="Wiebenga A."/>
            <person name="Kun R.S."/>
            <person name="Lubbers R.J."/>
            <person name="Makela M.R."/>
            <person name="Barry K."/>
            <person name="Chovatia M."/>
            <person name="Clum A."/>
            <person name="Daum C."/>
            <person name="Haridas S."/>
            <person name="He G."/>
            <person name="LaButti K."/>
            <person name="Lipzen A."/>
            <person name="Mondo S."/>
            <person name="Riley R."/>
            <person name="Salamov A."/>
            <person name="Simmons B.A."/>
            <person name="Magnuson J.K."/>
            <person name="Henrissat B."/>
            <person name="Mortensen U.H."/>
            <person name="Larsen T.O."/>
            <person name="Devries R.P."/>
            <person name="Grigoriev I.V."/>
            <person name="Machida M."/>
            <person name="Baker S.E."/>
            <person name="Andersen M.R."/>
        </authorList>
    </citation>
    <scope>NUCLEOTIDE SEQUENCE [LARGE SCALE GENOMIC DNA]</scope>
    <source>
        <strain evidence="3 4">CBS 151.66</strain>
    </source>
</reference>
<proteinExistence type="inferred from homology"/>
<feature type="compositionally biased region" description="Polar residues" evidence="2">
    <location>
        <begin position="1"/>
        <end position="17"/>
    </location>
</feature>
<dbReference type="PANTHER" id="PTHR31977">
    <property type="entry name" value="UPF0696 PROTEIN C11ORF68"/>
    <property type="match status" value="1"/>
</dbReference>
<dbReference type="Proteomes" id="UP000326565">
    <property type="component" value="Unassembled WGS sequence"/>
</dbReference>
<feature type="region of interest" description="Disordered" evidence="2">
    <location>
        <begin position="1"/>
        <end position="32"/>
    </location>
</feature>
<evidence type="ECO:0000313" key="3">
    <source>
        <dbReference type="EMBL" id="KAB8073708.1"/>
    </source>
</evidence>
<evidence type="ECO:0000256" key="2">
    <source>
        <dbReference type="SAM" id="MobiDB-lite"/>
    </source>
</evidence>
<dbReference type="Gene3D" id="3.30.760.10">
    <property type="entry name" value="RNA Cap, Translation Initiation Factor Eif4e"/>
    <property type="match status" value="1"/>
</dbReference>
<feature type="region of interest" description="Disordered" evidence="2">
    <location>
        <begin position="86"/>
        <end position="105"/>
    </location>
</feature>
<protein>
    <submittedName>
        <fullName evidence="3">DUF1917-domain-containing protein</fullName>
    </submittedName>
</protein>
<dbReference type="AlphaFoldDB" id="A0A5N5WYR7"/>
<dbReference type="Pfam" id="PF08939">
    <property type="entry name" value="Bles03"/>
    <property type="match status" value="1"/>
</dbReference>
<dbReference type="PANTHER" id="PTHR31977:SF1">
    <property type="entry name" value="UPF0696 PROTEIN C11ORF68"/>
    <property type="match status" value="1"/>
</dbReference>
<evidence type="ECO:0000256" key="1">
    <source>
        <dbReference type="ARBA" id="ARBA00010568"/>
    </source>
</evidence>
<dbReference type="InterPro" id="IPR015034">
    <property type="entry name" value="Bles03"/>
</dbReference>
<comment type="similarity">
    <text evidence="1">Belongs to the UPF0696 family.</text>
</comment>
<organism evidence="3 4">
    <name type="scientific">Aspergillus leporis</name>
    <dbReference type="NCBI Taxonomy" id="41062"/>
    <lineage>
        <taxon>Eukaryota</taxon>
        <taxon>Fungi</taxon>
        <taxon>Dikarya</taxon>
        <taxon>Ascomycota</taxon>
        <taxon>Pezizomycotina</taxon>
        <taxon>Eurotiomycetes</taxon>
        <taxon>Eurotiomycetidae</taxon>
        <taxon>Eurotiales</taxon>
        <taxon>Aspergillaceae</taxon>
        <taxon>Aspergillus</taxon>
        <taxon>Aspergillus subgen. Circumdati</taxon>
    </lineage>
</organism>